<evidence type="ECO:0000313" key="4">
    <source>
        <dbReference type="EMBL" id="CAD7091120.1"/>
    </source>
</evidence>
<dbReference type="SUPFAM" id="SSF52540">
    <property type="entry name" value="P-loop containing nucleoside triphosphate hydrolases"/>
    <property type="match status" value="1"/>
</dbReference>
<evidence type="ECO:0000259" key="3">
    <source>
        <dbReference type="Pfam" id="PF00685"/>
    </source>
</evidence>
<dbReference type="AlphaFoldDB" id="A0A7R8V3S3"/>
<evidence type="ECO:0000313" key="5">
    <source>
        <dbReference type="Proteomes" id="UP000594454"/>
    </source>
</evidence>
<feature type="domain" description="Sulfotransferase" evidence="3">
    <location>
        <begin position="66"/>
        <end position="341"/>
    </location>
</feature>
<dbReference type="InterPro" id="IPR027417">
    <property type="entry name" value="P-loop_NTPase"/>
</dbReference>
<dbReference type="EMBL" id="LR899013">
    <property type="protein sequence ID" value="CAD7091120.1"/>
    <property type="molecule type" value="Genomic_DNA"/>
</dbReference>
<comment type="similarity">
    <text evidence="1">Belongs to the sulfotransferase 1 family.</text>
</comment>
<accession>A0A7R8V3S3</accession>
<protein>
    <recommendedName>
        <fullName evidence="3">Sulfotransferase domain-containing protein</fullName>
    </recommendedName>
</protein>
<evidence type="ECO:0000256" key="1">
    <source>
        <dbReference type="ARBA" id="ARBA00005771"/>
    </source>
</evidence>
<sequence length="346" mass="40920">MAFNNNKGELPFPYEINDLDPEINAELLEYFHGERTGFVQVGPQKYFFPSKYKEAAEYFYNFQARPDDIWIATFPRSGTTWTQELVWLLANDLDYETAQREPLTKRFPFFEFHIFMHDDVKQELLDDNADDPNKMNFIEIISQPGYEFFAQMQQRRFIKTHFPFSLLPPSVTEQQAKVIYVARNPKDVAVSFYHLNRLYKTQGYIGDFPRYWSYFKRGLNPWMPYFSHLKEGWSHRHDPNVLFMFYEDMNKNFPETICKVAKFLGKTLTTEQIDKLATYLNIENFKNNPAVNGKELKEVKVLNSGEAGFVRNGKIGSWQKEFTPKLIAEADQWMADNLQDTDLRFP</sequence>
<dbReference type="InParanoid" id="A0A7R8V3S3"/>
<proteinExistence type="inferred from homology"/>
<keyword evidence="5" id="KW-1185">Reference proteome</keyword>
<dbReference type="GO" id="GO:0008146">
    <property type="term" value="F:sulfotransferase activity"/>
    <property type="evidence" value="ECO:0007669"/>
    <property type="project" value="InterPro"/>
</dbReference>
<dbReference type="Proteomes" id="UP000594454">
    <property type="component" value="Chromosome 5"/>
</dbReference>
<name>A0A7R8V3S3_HERIL</name>
<dbReference type="PANTHER" id="PTHR11783">
    <property type="entry name" value="SULFOTRANSFERASE SULT"/>
    <property type="match status" value="1"/>
</dbReference>
<reference evidence="4 5" key="1">
    <citation type="submission" date="2020-11" db="EMBL/GenBank/DDBJ databases">
        <authorList>
            <person name="Wallbank WR R."/>
            <person name="Pardo Diaz C."/>
            <person name="Kozak K."/>
            <person name="Martin S."/>
            <person name="Jiggins C."/>
            <person name="Moest M."/>
            <person name="Warren A I."/>
            <person name="Generalovic N T."/>
            <person name="Byers J.R.P. K."/>
            <person name="Montejo-Kovacevich G."/>
            <person name="Yen C E."/>
        </authorList>
    </citation>
    <scope>NUCLEOTIDE SEQUENCE [LARGE SCALE GENOMIC DNA]</scope>
</reference>
<gene>
    <name evidence="4" type="ORF">HERILL_LOCUS13557</name>
</gene>
<dbReference type="FunCoup" id="A0A7R8V3S3">
    <property type="interactions" value="23"/>
</dbReference>
<dbReference type="Pfam" id="PF00685">
    <property type="entry name" value="Sulfotransfer_1"/>
    <property type="match status" value="1"/>
</dbReference>
<keyword evidence="2" id="KW-0808">Transferase</keyword>
<evidence type="ECO:0000256" key="2">
    <source>
        <dbReference type="ARBA" id="ARBA00022679"/>
    </source>
</evidence>
<dbReference type="OrthoDB" id="205623at2759"/>
<organism evidence="4 5">
    <name type="scientific">Hermetia illucens</name>
    <name type="common">Black soldier fly</name>
    <dbReference type="NCBI Taxonomy" id="343691"/>
    <lineage>
        <taxon>Eukaryota</taxon>
        <taxon>Metazoa</taxon>
        <taxon>Ecdysozoa</taxon>
        <taxon>Arthropoda</taxon>
        <taxon>Hexapoda</taxon>
        <taxon>Insecta</taxon>
        <taxon>Pterygota</taxon>
        <taxon>Neoptera</taxon>
        <taxon>Endopterygota</taxon>
        <taxon>Diptera</taxon>
        <taxon>Brachycera</taxon>
        <taxon>Stratiomyomorpha</taxon>
        <taxon>Stratiomyidae</taxon>
        <taxon>Hermetiinae</taxon>
        <taxon>Hermetia</taxon>
    </lineage>
</organism>
<dbReference type="InterPro" id="IPR000863">
    <property type="entry name" value="Sulfotransferase_dom"/>
</dbReference>
<dbReference type="Gene3D" id="3.40.50.300">
    <property type="entry name" value="P-loop containing nucleotide triphosphate hydrolases"/>
    <property type="match status" value="1"/>
</dbReference>
<dbReference type="OMA" id="ANDWIQQ"/>